<name>A0ABY8RDQ7_9FLAO</name>
<protein>
    <recommendedName>
        <fullName evidence="3">Prevent-host-death protein</fullName>
    </recommendedName>
</protein>
<dbReference type="Proteomes" id="UP001241656">
    <property type="component" value="Chromosome"/>
</dbReference>
<evidence type="ECO:0000313" key="1">
    <source>
        <dbReference type="EMBL" id="WHF52112.1"/>
    </source>
</evidence>
<accession>A0ABY8RDQ7</accession>
<sequence length="77" mass="9030">MKNKDKNTDNKDSRIIKIPGIDDRVIRNESDKKDEIIINDRPLHAENAVPPKAWKNQEKAYGDAWEKNRNQMLDDDL</sequence>
<keyword evidence="2" id="KW-1185">Reference proteome</keyword>
<gene>
    <name evidence="1" type="ORF">QGN23_02275</name>
</gene>
<dbReference type="EMBL" id="CP124855">
    <property type="protein sequence ID" value="WHF52112.1"/>
    <property type="molecule type" value="Genomic_DNA"/>
</dbReference>
<evidence type="ECO:0000313" key="2">
    <source>
        <dbReference type="Proteomes" id="UP001241656"/>
    </source>
</evidence>
<organism evidence="1 2">
    <name type="scientific">Chryseobacterium gotjawalense</name>
    <dbReference type="NCBI Taxonomy" id="3042315"/>
    <lineage>
        <taxon>Bacteria</taxon>
        <taxon>Pseudomonadati</taxon>
        <taxon>Bacteroidota</taxon>
        <taxon>Flavobacteriia</taxon>
        <taxon>Flavobacteriales</taxon>
        <taxon>Weeksellaceae</taxon>
        <taxon>Chryseobacterium group</taxon>
        <taxon>Chryseobacterium</taxon>
    </lineage>
</organism>
<dbReference type="RefSeq" id="WP_282905416.1">
    <property type="nucleotide sequence ID" value="NZ_CP124855.1"/>
</dbReference>
<proteinExistence type="predicted"/>
<reference evidence="1 2" key="1">
    <citation type="submission" date="2023-05" db="EMBL/GenBank/DDBJ databases">
        <title>Genomic insight into Chryseobacterium sp. wdc7 isolated forest soil (Gotjawal).</title>
        <authorList>
            <person name="Park S.-J."/>
        </authorList>
    </citation>
    <scope>NUCLEOTIDE SEQUENCE [LARGE SCALE GENOMIC DNA]</scope>
    <source>
        <strain evidence="2">wdc7</strain>
    </source>
</reference>
<evidence type="ECO:0008006" key="3">
    <source>
        <dbReference type="Google" id="ProtNLM"/>
    </source>
</evidence>